<reference evidence="3 4" key="1">
    <citation type="submission" date="2021-06" db="EMBL/GenBank/DDBJ databases">
        <authorList>
            <person name="Palmer J.M."/>
        </authorList>
    </citation>
    <scope>NUCLEOTIDE SEQUENCE [LARGE SCALE GENOMIC DNA]</scope>
    <source>
        <strain evidence="3 4">GA_2019</strain>
        <tissue evidence="3">Muscle</tissue>
    </source>
</reference>
<keyword evidence="4" id="KW-1185">Reference proteome</keyword>
<dbReference type="Proteomes" id="UP001476798">
    <property type="component" value="Unassembled WGS sequence"/>
</dbReference>
<evidence type="ECO:0000313" key="4">
    <source>
        <dbReference type="Proteomes" id="UP001476798"/>
    </source>
</evidence>
<evidence type="ECO:0000256" key="2">
    <source>
        <dbReference type="SAM" id="MobiDB-lite"/>
    </source>
</evidence>
<name>A0ABV0MEY4_9TELE</name>
<feature type="compositionally biased region" description="Basic and acidic residues" evidence="2">
    <location>
        <begin position="8"/>
        <end position="30"/>
    </location>
</feature>
<evidence type="ECO:0000256" key="1">
    <source>
        <dbReference type="SAM" id="Coils"/>
    </source>
</evidence>
<keyword evidence="1" id="KW-0175">Coiled coil</keyword>
<sequence>MLTSLRRALQEKDHHESILEEGRSSTHEEATTLRSTMRELEKSHLQARRELQELRRQIKVLESNNRRQDQELLELQDQVCQKELRKEEAQREVFALNHRILECEAAKEAALIEGCLLLFTALLISTRSGYVTNVGQNTDLPRPQEEISIRKDEAQAHIVSLSQHVTELKASQEKSLNQMLELQSSLRLSEEGKQEMAQQLHKLHASLTLQHDVAHCKEKENRNLEVQLAQLKTTLQASQTKSRSLQDKLEFLQGLETGANAEKQKLKKSLEAAESRVSRLELSQCTLQGELQRAHLRTAELDAETGALQERLTDTRKKLGESEDRCAALKVSEERLAVSLARAEQHENMLREQVHMLSNTISLNRKNTEDQQEQVTELQRALAASEGDRRLLQVQKEEDAVSVAREIAQLEQALQSLEEELSEEQRVVQTLKFTAKGQVREADPGSSQGRIPAAVGERRHRTVLSCSALHLLPEVCELLPPFHSAFCQFHPWVAEAMLLVLQAILSCFCALLPRVEPAVSLEDFYPFGPDKGDTQTIAQDDGGSGLQEISVAFPFFGDKHSGLYVSKGILMISAELYVDVF</sequence>
<feature type="coiled-coil region" evidence="1">
    <location>
        <begin position="214"/>
        <end position="283"/>
    </location>
</feature>
<feature type="coiled-coil region" evidence="1">
    <location>
        <begin position="30"/>
        <end position="78"/>
    </location>
</feature>
<comment type="caution">
    <text evidence="3">The sequence shown here is derived from an EMBL/GenBank/DDBJ whole genome shotgun (WGS) entry which is preliminary data.</text>
</comment>
<evidence type="ECO:0000313" key="3">
    <source>
        <dbReference type="EMBL" id="MEQ2157683.1"/>
    </source>
</evidence>
<proteinExistence type="predicted"/>
<organism evidence="3 4">
    <name type="scientific">Goodea atripinnis</name>
    <dbReference type="NCBI Taxonomy" id="208336"/>
    <lineage>
        <taxon>Eukaryota</taxon>
        <taxon>Metazoa</taxon>
        <taxon>Chordata</taxon>
        <taxon>Craniata</taxon>
        <taxon>Vertebrata</taxon>
        <taxon>Euteleostomi</taxon>
        <taxon>Actinopterygii</taxon>
        <taxon>Neopterygii</taxon>
        <taxon>Teleostei</taxon>
        <taxon>Neoteleostei</taxon>
        <taxon>Acanthomorphata</taxon>
        <taxon>Ovalentaria</taxon>
        <taxon>Atherinomorphae</taxon>
        <taxon>Cyprinodontiformes</taxon>
        <taxon>Goodeidae</taxon>
        <taxon>Goodea</taxon>
    </lineage>
</organism>
<feature type="coiled-coil region" evidence="1">
    <location>
        <begin position="368"/>
        <end position="434"/>
    </location>
</feature>
<protein>
    <submittedName>
        <fullName evidence="3">Uncharacterized protein</fullName>
    </submittedName>
</protein>
<gene>
    <name evidence="3" type="ORF">GOODEAATRI_004202</name>
</gene>
<accession>A0ABV0MEY4</accession>
<dbReference type="EMBL" id="JAHRIO010000174">
    <property type="protein sequence ID" value="MEQ2157683.1"/>
    <property type="molecule type" value="Genomic_DNA"/>
</dbReference>
<feature type="region of interest" description="Disordered" evidence="2">
    <location>
        <begin position="1"/>
        <end position="30"/>
    </location>
</feature>